<dbReference type="EMBL" id="ML213508">
    <property type="protein sequence ID" value="TFK53141.1"/>
    <property type="molecule type" value="Genomic_DNA"/>
</dbReference>
<reference evidence="2 3" key="1">
    <citation type="journal article" date="2019" name="Nat. Ecol. Evol.">
        <title>Megaphylogeny resolves global patterns of mushroom evolution.</title>
        <authorList>
            <person name="Varga T."/>
            <person name="Krizsan K."/>
            <person name="Foldi C."/>
            <person name="Dima B."/>
            <person name="Sanchez-Garcia M."/>
            <person name="Sanchez-Ramirez S."/>
            <person name="Szollosi G.J."/>
            <person name="Szarkandi J.G."/>
            <person name="Papp V."/>
            <person name="Albert L."/>
            <person name="Andreopoulos W."/>
            <person name="Angelini C."/>
            <person name="Antonin V."/>
            <person name="Barry K.W."/>
            <person name="Bougher N.L."/>
            <person name="Buchanan P."/>
            <person name="Buyck B."/>
            <person name="Bense V."/>
            <person name="Catcheside P."/>
            <person name="Chovatia M."/>
            <person name="Cooper J."/>
            <person name="Damon W."/>
            <person name="Desjardin D."/>
            <person name="Finy P."/>
            <person name="Geml J."/>
            <person name="Haridas S."/>
            <person name="Hughes K."/>
            <person name="Justo A."/>
            <person name="Karasinski D."/>
            <person name="Kautmanova I."/>
            <person name="Kiss B."/>
            <person name="Kocsube S."/>
            <person name="Kotiranta H."/>
            <person name="LaButti K.M."/>
            <person name="Lechner B.E."/>
            <person name="Liimatainen K."/>
            <person name="Lipzen A."/>
            <person name="Lukacs Z."/>
            <person name="Mihaltcheva S."/>
            <person name="Morgado L.N."/>
            <person name="Niskanen T."/>
            <person name="Noordeloos M.E."/>
            <person name="Ohm R.A."/>
            <person name="Ortiz-Santana B."/>
            <person name="Ovrebo C."/>
            <person name="Racz N."/>
            <person name="Riley R."/>
            <person name="Savchenko A."/>
            <person name="Shiryaev A."/>
            <person name="Soop K."/>
            <person name="Spirin V."/>
            <person name="Szebenyi C."/>
            <person name="Tomsovsky M."/>
            <person name="Tulloss R.E."/>
            <person name="Uehling J."/>
            <person name="Grigoriev I.V."/>
            <person name="Vagvolgyi C."/>
            <person name="Papp T."/>
            <person name="Martin F.M."/>
            <person name="Miettinen O."/>
            <person name="Hibbett D.S."/>
            <person name="Nagy L.G."/>
        </authorList>
    </citation>
    <scope>NUCLEOTIDE SEQUENCE [LARGE SCALE GENOMIC DNA]</scope>
    <source>
        <strain evidence="2 3">OMC1185</strain>
    </source>
</reference>
<feature type="compositionally biased region" description="Basic and acidic residues" evidence="1">
    <location>
        <begin position="294"/>
        <end position="308"/>
    </location>
</feature>
<keyword evidence="3" id="KW-1185">Reference proteome</keyword>
<proteinExistence type="predicted"/>
<feature type="compositionally biased region" description="Basic and acidic residues" evidence="1">
    <location>
        <begin position="199"/>
        <end position="221"/>
    </location>
</feature>
<evidence type="ECO:0000313" key="3">
    <source>
        <dbReference type="Proteomes" id="UP000305948"/>
    </source>
</evidence>
<feature type="region of interest" description="Disordered" evidence="1">
    <location>
        <begin position="199"/>
        <end position="312"/>
    </location>
</feature>
<evidence type="ECO:0000256" key="1">
    <source>
        <dbReference type="SAM" id="MobiDB-lite"/>
    </source>
</evidence>
<feature type="region of interest" description="Disordered" evidence="1">
    <location>
        <begin position="113"/>
        <end position="152"/>
    </location>
</feature>
<dbReference type="AlphaFoldDB" id="A0A5C3NHT8"/>
<protein>
    <submittedName>
        <fullName evidence="2">Uncharacterized protein</fullName>
    </submittedName>
</protein>
<accession>A0A5C3NHT8</accession>
<organism evidence="2 3">
    <name type="scientific">Heliocybe sulcata</name>
    <dbReference type="NCBI Taxonomy" id="5364"/>
    <lineage>
        <taxon>Eukaryota</taxon>
        <taxon>Fungi</taxon>
        <taxon>Dikarya</taxon>
        <taxon>Basidiomycota</taxon>
        <taxon>Agaricomycotina</taxon>
        <taxon>Agaricomycetes</taxon>
        <taxon>Gloeophyllales</taxon>
        <taxon>Gloeophyllaceae</taxon>
        <taxon>Heliocybe</taxon>
    </lineage>
</organism>
<evidence type="ECO:0000313" key="2">
    <source>
        <dbReference type="EMBL" id="TFK53141.1"/>
    </source>
</evidence>
<dbReference type="OrthoDB" id="3323237at2759"/>
<dbReference type="Proteomes" id="UP000305948">
    <property type="component" value="Unassembled WGS sequence"/>
</dbReference>
<name>A0A5C3NHT8_9AGAM</name>
<sequence>MPATRIPLATALRADIRELANAVEAETLSESGALHALSRLLPPDVSVSVRASLEWEFVASSREFLRATAVDVLRDQMADLPWALVKEVPPPSDAEPDDSVVVIHRTSINKAAGAYKEKQATGKSRKEKTIPAEHVLSRSQRGEKLRGEPNSPPCERCMDRGLRCHARVGALPATVCYECKTARKGCSRSAGIVSKKERLAVAEARREGQPISADKRASAERDEAEENSPTPLLHVAMPRPEVGRLGQQRVADAEDDRRRLKGNSLKNAPGPSHAADLKTRATTRKNAAASDGKSAGDKRPAEETDQGRTPKSAWVGVPAIDSQVFDATGRARAIGTIAPLPPTMPSLPTSTDTKSTLGRVVDVEHRQAHQEARVKVVEHNSRKTEEWMGAQQENATLRRAIQEYRASMRDMIAELERTVNHTW</sequence>
<gene>
    <name evidence="2" type="ORF">OE88DRAFT_1734084</name>
</gene>
<dbReference type="STRING" id="5364.A0A5C3NHT8"/>